<sequence>MPSSSCDDGQPQQAGAATSLSFPITAEAWDEKFKDTPDEESEQVFNNWLKQQAVGEAFGHEKHLTDKVKRFIIDHFDQLAANGVVLGLNVETTSRGFHLTTYLHKECDELEEMTNDCQIHGSACPRKMTKEDLFFCQLWVLDGGGPT</sequence>
<dbReference type="Proteomes" id="UP000016936">
    <property type="component" value="Unassembled WGS sequence"/>
</dbReference>
<evidence type="ECO:0000256" key="1">
    <source>
        <dbReference type="SAM" id="MobiDB-lite"/>
    </source>
</evidence>
<dbReference type="AlphaFoldDB" id="M2UFB3"/>
<dbReference type="EMBL" id="KB445584">
    <property type="protein sequence ID" value="EMD86602.1"/>
    <property type="molecule type" value="Genomic_DNA"/>
</dbReference>
<accession>M2UFB3</accession>
<dbReference type="HOGENOM" id="CLU_1767871_0_0_1"/>
<keyword evidence="3" id="KW-1185">Reference proteome</keyword>
<evidence type="ECO:0000313" key="3">
    <source>
        <dbReference type="Proteomes" id="UP000016936"/>
    </source>
</evidence>
<protein>
    <submittedName>
        <fullName evidence="2">Uncharacterized protein</fullName>
    </submittedName>
</protein>
<gene>
    <name evidence="2" type="ORF">COCHEDRAFT_1023834</name>
</gene>
<organism evidence="2 3">
    <name type="scientific">Cochliobolus heterostrophus (strain C5 / ATCC 48332 / race O)</name>
    <name type="common">Southern corn leaf blight fungus</name>
    <name type="synonym">Bipolaris maydis</name>
    <dbReference type="NCBI Taxonomy" id="701091"/>
    <lineage>
        <taxon>Eukaryota</taxon>
        <taxon>Fungi</taxon>
        <taxon>Dikarya</taxon>
        <taxon>Ascomycota</taxon>
        <taxon>Pezizomycotina</taxon>
        <taxon>Dothideomycetes</taxon>
        <taxon>Pleosporomycetidae</taxon>
        <taxon>Pleosporales</taxon>
        <taxon>Pleosporineae</taxon>
        <taxon>Pleosporaceae</taxon>
        <taxon>Bipolaris</taxon>
    </lineage>
</organism>
<evidence type="ECO:0000313" key="2">
    <source>
        <dbReference type="EMBL" id="EMD86602.1"/>
    </source>
</evidence>
<reference evidence="3" key="2">
    <citation type="journal article" date="2013" name="PLoS Genet.">
        <title>Comparative genome structure, secondary metabolite, and effector coding capacity across Cochliobolus pathogens.</title>
        <authorList>
            <person name="Condon B.J."/>
            <person name="Leng Y."/>
            <person name="Wu D."/>
            <person name="Bushley K.E."/>
            <person name="Ohm R.A."/>
            <person name="Otillar R."/>
            <person name="Martin J."/>
            <person name="Schackwitz W."/>
            <person name="Grimwood J."/>
            <person name="MohdZainudin N."/>
            <person name="Xue C."/>
            <person name="Wang R."/>
            <person name="Manning V.A."/>
            <person name="Dhillon B."/>
            <person name="Tu Z.J."/>
            <person name="Steffenson B.J."/>
            <person name="Salamov A."/>
            <person name="Sun H."/>
            <person name="Lowry S."/>
            <person name="LaButti K."/>
            <person name="Han J."/>
            <person name="Copeland A."/>
            <person name="Lindquist E."/>
            <person name="Barry K."/>
            <person name="Schmutz J."/>
            <person name="Baker S.E."/>
            <person name="Ciuffetti L.M."/>
            <person name="Grigoriev I.V."/>
            <person name="Zhong S."/>
            <person name="Turgeon B.G."/>
        </authorList>
    </citation>
    <scope>NUCLEOTIDE SEQUENCE [LARGE SCALE GENOMIC DNA]</scope>
    <source>
        <strain evidence="3">C5 / ATCC 48332 / race O</strain>
    </source>
</reference>
<name>M2UFB3_COCH5</name>
<proteinExistence type="predicted"/>
<feature type="region of interest" description="Disordered" evidence="1">
    <location>
        <begin position="1"/>
        <end position="22"/>
    </location>
</feature>
<reference evidence="2 3" key="1">
    <citation type="journal article" date="2012" name="PLoS Pathog.">
        <title>Diverse lifestyles and strategies of plant pathogenesis encoded in the genomes of eighteen Dothideomycetes fungi.</title>
        <authorList>
            <person name="Ohm R.A."/>
            <person name="Feau N."/>
            <person name="Henrissat B."/>
            <person name="Schoch C.L."/>
            <person name="Horwitz B.A."/>
            <person name="Barry K.W."/>
            <person name="Condon B.J."/>
            <person name="Copeland A.C."/>
            <person name="Dhillon B."/>
            <person name="Glaser F."/>
            <person name="Hesse C.N."/>
            <person name="Kosti I."/>
            <person name="LaButti K."/>
            <person name="Lindquist E.A."/>
            <person name="Lucas S."/>
            <person name="Salamov A.A."/>
            <person name="Bradshaw R.E."/>
            <person name="Ciuffetti L."/>
            <person name="Hamelin R.C."/>
            <person name="Kema G.H.J."/>
            <person name="Lawrence C."/>
            <person name="Scott J.A."/>
            <person name="Spatafora J.W."/>
            <person name="Turgeon B.G."/>
            <person name="de Wit P.J.G.M."/>
            <person name="Zhong S."/>
            <person name="Goodwin S.B."/>
            <person name="Grigoriev I.V."/>
        </authorList>
    </citation>
    <scope>NUCLEOTIDE SEQUENCE [LARGE SCALE GENOMIC DNA]</scope>
    <source>
        <strain evidence="3">C5 / ATCC 48332 / race O</strain>
    </source>
</reference>